<keyword evidence="3" id="KW-0862">Zinc</keyword>
<feature type="non-terminal residue" evidence="11">
    <location>
        <position position="614"/>
    </location>
</feature>
<sequence length="614" mass="69322">MHSASETSHISPQAEQKSPVSGAATGSRTRPKGSSREPSGIQVQQTLTVCTRCRQRKIKCDPGLPRCSPCEKANAQCEYFDVTKRTIVSRKYVVWLQHKILQLEQELAILEAEDRELDSELAVRNPGLVRLKESEETKFLGPSSGIAISRVVMNLAKQFSDSKSIKQIISETKVKAVEEQFAEEEAIAVPENPPTPMYSEAPAVDLPSRDLTSNLVNLFFMKVHAMYPMLHEPSFLRDIDDVYHGGSQDAFKNFALRMVIAVGLQRMDKQFAALADAYYLAALKFLEEVVRLKSVQTLQAYALIAAYSLLTPTRTAIYYVIGAAVRLAEALGFTDEATVGRGSRGQPVDALELDMRRRLAWSIIVMDFGLAHSLGRPSAMSVNQEDINLNFFEIVDDEYITPQGILPAPGPSIKKWISMHFFKMRLLQLEIRKALYLKKRPEPIDDSYPWFLQMEQKLIAWRDASPLEDTGTGLDKAWFNGRYNTMVVFLFRPSPQVPKPSSKAALKCYDAVQYNVLMHREQMRRRNVETTWIFVQSIFMAVNTLLWTLSYEEVRRLHPRPEVEGYLDVGLESISLSAERWPGAASAHDLYLNLIEAVLKVYEKDGDITISADS</sequence>
<dbReference type="InterPro" id="IPR001138">
    <property type="entry name" value="Zn2Cys6_DnaBD"/>
</dbReference>
<organism evidence="11 12">
    <name type="scientific">Rhizodiscina lignyota</name>
    <dbReference type="NCBI Taxonomy" id="1504668"/>
    <lineage>
        <taxon>Eukaryota</taxon>
        <taxon>Fungi</taxon>
        <taxon>Dikarya</taxon>
        <taxon>Ascomycota</taxon>
        <taxon>Pezizomycotina</taxon>
        <taxon>Dothideomycetes</taxon>
        <taxon>Pleosporomycetidae</taxon>
        <taxon>Aulographales</taxon>
        <taxon>Rhizodiscinaceae</taxon>
        <taxon>Rhizodiscina</taxon>
    </lineage>
</organism>
<dbReference type="Proteomes" id="UP000799772">
    <property type="component" value="Unassembled WGS sequence"/>
</dbReference>
<gene>
    <name evidence="11" type="ORF">NA57DRAFT_31918</name>
</gene>
<dbReference type="Gene3D" id="4.10.240.10">
    <property type="entry name" value="Zn(2)-C6 fungal-type DNA-binding domain"/>
    <property type="match status" value="1"/>
</dbReference>
<dbReference type="AlphaFoldDB" id="A0A9P4INU3"/>
<evidence type="ECO:0000256" key="2">
    <source>
        <dbReference type="ARBA" id="ARBA00022723"/>
    </source>
</evidence>
<feature type="region of interest" description="Disordered" evidence="9">
    <location>
        <begin position="1"/>
        <end position="41"/>
    </location>
</feature>
<dbReference type="InterPro" id="IPR036864">
    <property type="entry name" value="Zn2-C6_fun-type_DNA-bd_sf"/>
</dbReference>
<keyword evidence="4" id="KW-0805">Transcription regulation</keyword>
<dbReference type="SMART" id="SM00906">
    <property type="entry name" value="Fungal_trans"/>
    <property type="match status" value="1"/>
</dbReference>
<evidence type="ECO:0000256" key="3">
    <source>
        <dbReference type="ARBA" id="ARBA00022833"/>
    </source>
</evidence>
<proteinExistence type="predicted"/>
<dbReference type="PROSITE" id="PS50048">
    <property type="entry name" value="ZN2_CY6_FUNGAL_2"/>
    <property type="match status" value="1"/>
</dbReference>
<keyword evidence="6" id="KW-0804">Transcription</keyword>
<dbReference type="PANTHER" id="PTHR47782:SF8">
    <property type="entry name" value="ZN(II)2CYS6 TRANSCRIPTION FACTOR (EUROFUNG)"/>
    <property type="match status" value="1"/>
</dbReference>
<name>A0A9P4INU3_9PEZI</name>
<comment type="subcellular location">
    <subcellularLocation>
        <location evidence="1">Nucleus</location>
    </subcellularLocation>
</comment>
<dbReference type="GO" id="GO:0005634">
    <property type="term" value="C:nucleus"/>
    <property type="evidence" value="ECO:0007669"/>
    <property type="project" value="UniProtKB-SubCell"/>
</dbReference>
<evidence type="ECO:0000256" key="6">
    <source>
        <dbReference type="ARBA" id="ARBA00023163"/>
    </source>
</evidence>
<accession>A0A9P4INU3</accession>
<dbReference type="CDD" id="cd12148">
    <property type="entry name" value="fungal_TF_MHR"/>
    <property type="match status" value="1"/>
</dbReference>
<dbReference type="SUPFAM" id="SSF57701">
    <property type="entry name" value="Zn2/Cys6 DNA-binding domain"/>
    <property type="match status" value="1"/>
</dbReference>
<feature type="coiled-coil region" evidence="8">
    <location>
        <begin position="93"/>
        <end position="120"/>
    </location>
</feature>
<dbReference type="Pfam" id="PF00172">
    <property type="entry name" value="Zn_clus"/>
    <property type="match status" value="1"/>
</dbReference>
<keyword evidence="5" id="KW-0238">DNA-binding</keyword>
<dbReference type="GO" id="GO:0006351">
    <property type="term" value="P:DNA-templated transcription"/>
    <property type="evidence" value="ECO:0007669"/>
    <property type="project" value="InterPro"/>
</dbReference>
<evidence type="ECO:0000256" key="4">
    <source>
        <dbReference type="ARBA" id="ARBA00023015"/>
    </source>
</evidence>
<dbReference type="PANTHER" id="PTHR47782">
    <property type="entry name" value="ZN(II)2CYS6 TRANSCRIPTION FACTOR (EUROFUNG)-RELATED"/>
    <property type="match status" value="1"/>
</dbReference>
<protein>
    <recommendedName>
        <fullName evidence="10">Zn(2)-C6 fungal-type domain-containing protein</fullName>
    </recommendedName>
</protein>
<keyword evidence="7" id="KW-0539">Nucleus</keyword>
<evidence type="ECO:0000313" key="12">
    <source>
        <dbReference type="Proteomes" id="UP000799772"/>
    </source>
</evidence>
<dbReference type="GO" id="GO:0000981">
    <property type="term" value="F:DNA-binding transcription factor activity, RNA polymerase II-specific"/>
    <property type="evidence" value="ECO:0007669"/>
    <property type="project" value="InterPro"/>
</dbReference>
<dbReference type="InterPro" id="IPR007219">
    <property type="entry name" value="XnlR_reg_dom"/>
</dbReference>
<evidence type="ECO:0000256" key="5">
    <source>
        <dbReference type="ARBA" id="ARBA00023125"/>
    </source>
</evidence>
<keyword evidence="12" id="KW-1185">Reference proteome</keyword>
<comment type="caution">
    <text evidence="11">The sequence shown here is derived from an EMBL/GenBank/DDBJ whole genome shotgun (WGS) entry which is preliminary data.</text>
</comment>
<evidence type="ECO:0000256" key="7">
    <source>
        <dbReference type="ARBA" id="ARBA00023242"/>
    </source>
</evidence>
<keyword evidence="2" id="KW-0479">Metal-binding</keyword>
<evidence type="ECO:0000256" key="9">
    <source>
        <dbReference type="SAM" id="MobiDB-lite"/>
    </source>
</evidence>
<feature type="domain" description="Zn(2)-C6 fungal-type" evidence="10">
    <location>
        <begin position="49"/>
        <end position="79"/>
    </location>
</feature>
<dbReference type="InterPro" id="IPR052202">
    <property type="entry name" value="Yeast_MetPath_Reg"/>
</dbReference>
<dbReference type="Pfam" id="PF04082">
    <property type="entry name" value="Fungal_trans"/>
    <property type="match status" value="1"/>
</dbReference>
<dbReference type="SMART" id="SM00066">
    <property type="entry name" value="GAL4"/>
    <property type="match status" value="1"/>
</dbReference>
<dbReference type="EMBL" id="ML978122">
    <property type="protein sequence ID" value="KAF2102934.1"/>
    <property type="molecule type" value="Genomic_DNA"/>
</dbReference>
<evidence type="ECO:0000259" key="10">
    <source>
        <dbReference type="PROSITE" id="PS50048"/>
    </source>
</evidence>
<dbReference type="GO" id="GO:0045944">
    <property type="term" value="P:positive regulation of transcription by RNA polymerase II"/>
    <property type="evidence" value="ECO:0007669"/>
    <property type="project" value="TreeGrafter"/>
</dbReference>
<reference evidence="11" key="1">
    <citation type="journal article" date="2020" name="Stud. Mycol.">
        <title>101 Dothideomycetes genomes: a test case for predicting lifestyles and emergence of pathogens.</title>
        <authorList>
            <person name="Haridas S."/>
            <person name="Albert R."/>
            <person name="Binder M."/>
            <person name="Bloem J."/>
            <person name="Labutti K."/>
            <person name="Salamov A."/>
            <person name="Andreopoulos B."/>
            <person name="Baker S."/>
            <person name="Barry K."/>
            <person name="Bills G."/>
            <person name="Bluhm B."/>
            <person name="Cannon C."/>
            <person name="Castanera R."/>
            <person name="Culley D."/>
            <person name="Daum C."/>
            <person name="Ezra D."/>
            <person name="Gonzalez J."/>
            <person name="Henrissat B."/>
            <person name="Kuo A."/>
            <person name="Liang C."/>
            <person name="Lipzen A."/>
            <person name="Lutzoni F."/>
            <person name="Magnuson J."/>
            <person name="Mondo S."/>
            <person name="Nolan M."/>
            <person name="Ohm R."/>
            <person name="Pangilinan J."/>
            <person name="Park H.-J."/>
            <person name="Ramirez L."/>
            <person name="Alfaro M."/>
            <person name="Sun H."/>
            <person name="Tritt A."/>
            <person name="Yoshinaga Y."/>
            <person name="Zwiers L.-H."/>
            <person name="Turgeon B."/>
            <person name="Goodwin S."/>
            <person name="Spatafora J."/>
            <person name="Crous P."/>
            <person name="Grigoriev I."/>
        </authorList>
    </citation>
    <scope>NUCLEOTIDE SEQUENCE</scope>
    <source>
        <strain evidence="11">CBS 133067</strain>
    </source>
</reference>
<evidence type="ECO:0000256" key="1">
    <source>
        <dbReference type="ARBA" id="ARBA00004123"/>
    </source>
</evidence>
<evidence type="ECO:0000313" key="11">
    <source>
        <dbReference type="EMBL" id="KAF2102934.1"/>
    </source>
</evidence>
<evidence type="ECO:0000256" key="8">
    <source>
        <dbReference type="SAM" id="Coils"/>
    </source>
</evidence>
<dbReference type="OrthoDB" id="5416384at2759"/>
<feature type="compositionally biased region" description="Polar residues" evidence="9">
    <location>
        <begin position="1"/>
        <end position="28"/>
    </location>
</feature>
<dbReference type="GO" id="GO:0008270">
    <property type="term" value="F:zinc ion binding"/>
    <property type="evidence" value="ECO:0007669"/>
    <property type="project" value="InterPro"/>
</dbReference>
<dbReference type="CDD" id="cd00067">
    <property type="entry name" value="GAL4"/>
    <property type="match status" value="1"/>
</dbReference>
<keyword evidence="8" id="KW-0175">Coiled coil</keyword>
<dbReference type="GO" id="GO:0043565">
    <property type="term" value="F:sequence-specific DNA binding"/>
    <property type="evidence" value="ECO:0007669"/>
    <property type="project" value="TreeGrafter"/>
</dbReference>